<dbReference type="AlphaFoldDB" id="A0A147BT44"/>
<evidence type="ECO:0000256" key="1">
    <source>
        <dbReference type="SAM" id="SignalP"/>
    </source>
</evidence>
<keyword evidence="1" id="KW-0732">Signal</keyword>
<name>A0A147BT44_IXORI</name>
<dbReference type="EMBL" id="GEGO01001742">
    <property type="protein sequence ID" value="JAR93662.1"/>
    <property type="molecule type" value="Transcribed_RNA"/>
</dbReference>
<organism evidence="2">
    <name type="scientific">Ixodes ricinus</name>
    <name type="common">Common tick</name>
    <name type="synonym">Acarus ricinus</name>
    <dbReference type="NCBI Taxonomy" id="34613"/>
    <lineage>
        <taxon>Eukaryota</taxon>
        <taxon>Metazoa</taxon>
        <taxon>Ecdysozoa</taxon>
        <taxon>Arthropoda</taxon>
        <taxon>Chelicerata</taxon>
        <taxon>Arachnida</taxon>
        <taxon>Acari</taxon>
        <taxon>Parasitiformes</taxon>
        <taxon>Ixodida</taxon>
        <taxon>Ixodoidea</taxon>
        <taxon>Ixodidae</taxon>
        <taxon>Ixodinae</taxon>
        <taxon>Ixodes</taxon>
    </lineage>
</organism>
<feature type="chain" id="PRO_5007542867" evidence="1">
    <location>
        <begin position="28"/>
        <end position="154"/>
    </location>
</feature>
<sequence>MQRLARVGWKALSLQLTSLVFLVRCPASLPRVRFRIGCTLRHCALAFCFVESLCEAKVYQRKSFELTTVEEIAWLDVSVNDVERVHPPKCNEKLAHVLLHFRHAQLADVIRELLVGKVGHHNGNVPLVEKASFDIHDIAAASNVSKALELIGDS</sequence>
<protein>
    <submittedName>
        <fullName evidence="2">Putative secreted protein</fullName>
    </submittedName>
</protein>
<proteinExistence type="predicted"/>
<feature type="signal peptide" evidence="1">
    <location>
        <begin position="1"/>
        <end position="27"/>
    </location>
</feature>
<reference evidence="2" key="1">
    <citation type="journal article" date="2018" name="PLoS Negl. Trop. Dis.">
        <title>Sialome diversity of ticks revealed by RNAseq of single tick salivary glands.</title>
        <authorList>
            <person name="Perner J."/>
            <person name="Kropackova S."/>
            <person name="Kopacek P."/>
            <person name="Ribeiro J.M."/>
        </authorList>
    </citation>
    <scope>NUCLEOTIDE SEQUENCE</scope>
    <source>
        <strain evidence="2">Siblings of single egg batch collected in Ceske Budejovice</strain>
        <tissue evidence="2">Salivary glands</tissue>
    </source>
</reference>
<accession>A0A147BT44</accession>
<evidence type="ECO:0000313" key="2">
    <source>
        <dbReference type="EMBL" id="JAR93662.1"/>
    </source>
</evidence>